<accession>R0JER4</accession>
<reference evidence="3" key="1">
    <citation type="journal article" date="2013" name="Nat. Genet.">
        <title>The duck genome and transcriptome provide insight into an avian influenza virus reservoir species.</title>
        <authorList>
            <person name="Huang Y."/>
            <person name="Li Y."/>
            <person name="Burt D.W."/>
            <person name="Chen H."/>
            <person name="Zhang Y."/>
            <person name="Qian W."/>
            <person name="Kim H."/>
            <person name="Gan S."/>
            <person name="Zhao Y."/>
            <person name="Li J."/>
            <person name="Yi K."/>
            <person name="Feng H."/>
            <person name="Zhu P."/>
            <person name="Li B."/>
            <person name="Liu Q."/>
            <person name="Fairley S."/>
            <person name="Magor K.E."/>
            <person name="Du Z."/>
            <person name="Hu X."/>
            <person name="Goodman L."/>
            <person name="Tafer H."/>
            <person name="Vignal A."/>
            <person name="Lee T."/>
            <person name="Kim K.W."/>
            <person name="Sheng Z."/>
            <person name="An Y."/>
            <person name="Searle S."/>
            <person name="Herrero J."/>
            <person name="Groenen M.A."/>
            <person name="Crooijmans R.P."/>
            <person name="Faraut T."/>
            <person name="Cai Q."/>
            <person name="Webster R.G."/>
            <person name="Aldridge J.R."/>
            <person name="Warren W.C."/>
            <person name="Bartschat S."/>
            <person name="Kehr S."/>
            <person name="Marz M."/>
            <person name="Stadler P.F."/>
            <person name="Smith J."/>
            <person name="Kraus R.H."/>
            <person name="Zhao Y."/>
            <person name="Ren L."/>
            <person name="Fei J."/>
            <person name="Morisson M."/>
            <person name="Kaiser P."/>
            <person name="Griffin D.K."/>
            <person name="Rao M."/>
            <person name="Pitel F."/>
            <person name="Wang J."/>
            <person name="Li N."/>
        </authorList>
    </citation>
    <scope>NUCLEOTIDE SEQUENCE [LARGE SCALE GENOMIC DNA]</scope>
</reference>
<dbReference type="AlphaFoldDB" id="R0JER4"/>
<dbReference type="EMBL" id="KB744300">
    <property type="protein sequence ID" value="EOA95436.1"/>
    <property type="molecule type" value="Genomic_DNA"/>
</dbReference>
<name>R0JER4_ANAPL</name>
<protein>
    <submittedName>
        <fullName evidence="2">Uncharacterized protein</fullName>
    </submittedName>
</protein>
<evidence type="ECO:0000313" key="3">
    <source>
        <dbReference type="Proteomes" id="UP000296049"/>
    </source>
</evidence>
<feature type="chain" id="PRO_5004343858" evidence="1">
    <location>
        <begin position="25"/>
        <end position="97"/>
    </location>
</feature>
<feature type="signal peptide" evidence="1">
    <location>
        <begin position="1"/>
        <end position="24"/>
    </location>
</feature>
<keyword evidence="1" id="KW-0732">Signal</keyword>
<evidence type="ECO:0000256" key="1">
    <source>
        <dbReference type="SAM" id="SignalP"/>
    </source>
</evidence>
<gene>
    <name evidence="2" type="ORF">Anapl_11006</name>
</gene>
<organism evidence="2 3">
    <name type="scientific">Anas platyrhynchos</name>
    <name type="common">Mallard</name>
    <name type="synonym">Anas boschas</name>
    <dbReference type="NCBI Taxonomy" id="8839"/>
    <lineage>
        <taxon>Eukaryota</taxon>
        <taxon>Metazoa</taxon>
        <taxon>Chordata</taxon>
        <taxon>Craniata</taxon>
        <taxon>Vertebrata</taxon>
        <taxon>Euteleostomi</taxon>
        <taxon>Archelosauria</taxon>
        <taxon>Archosauria</taxon>
        <taxon>Dinosauria</taxon>
        <taxon>Saurischia</taxon>
        <taxon>Theropoda</taxon>
        <taxon>Coelurosauria</taxon>
        <taxon>Aves</taxon>
        <taxon>Neognathae</taxon>
        <taxon>Galloanserae</taxon>
        <taxon>Anseriformes</taxon>
        <taxon>Anatidae</taxon>
        <taxon>Anatinae</taxon>
        <taxon>Anas</taxon>
    </lineage>
</organism>
<keyword evidence="3" id="KW-1185">Reference proteome</keyword>
<evidence type="ECO:0000313" key="2">
    <source>
        <dbReference type="EMBL" id="EOA95436.1"/>
    </source>
</evidence>
<sequence>MRTAGVVVLLALALCCCPGHAVKAFNTNRRDELHSCHTSTSFFFFPDTVALKEKPSDSQVAVPSRVLTPQQAPAQTGDSSLAIFPMAEAALKPHPEL</sequence>
<dbReference type="Proteomes" id="UP000296049">
    <property type="component" value="Unassembled WGS sequence"/>
</dbReference>
<proteinExistence type="predicted"/>